<dbReference type="SUPFAM" id="SSF55008">
    <property type="entry name" value="HMA, heavy metal-associated domain"/>
    <property type="match status" value="1"/>
</dbReference>
<feature type="domain" description="HMA" evidence="2">
    <location>
        <begin position="41"/>
        <end position="107"/>
    </location>
</feature>
<evidence type="ECO:0000256" key="1">
    <source>
        <dbReference type="ARBA" id="ARBA00022723"/>
    </source>
</evidence>
<dbReference type="GO" id="GO:0046872">
    <property type="term" value="F:metal ion binding"/>
    <property type="evidence" value="ECO:0007669"/>
    <property type="project" value="UniProtKB-KW"/>
</dbReference>
<dbReference type="PROSITE" id="PS50846">
    <property type="entry name" value="HMA_2"/>
    <property type="match status" value="1"/>
</dbReference>
<dbReference type="InterPro" id="IPR036163">
    <property type="entry name" value="HMA_dom_sf"/>
</dbReference>
<name>A0A2U2B9Y5_9BACT</name>
<dbReference type="PROSITE" id="PS51257">
    <property type="entry name" value="PROKAR_LIPOPROTEIN"/>
    <property type="match status" value="1"/>
</dbReference>
<organism evidence="3 4">
    <name type="scientific">Marinilabilia rubra</name>
    <dbReference type="NCBI Taxonomy" id="2162893"/>
    <lineage>
        <taxon>Bacteria</taxon>
        <taxon>Pseudomonadati</taxon>
        <taxon>Bacteroidota</taxon>
        <taxon>Bacteroidia</taxon>
        <taxon>Marinilabiliales</taxon>
        <taxon>Marinilabiliaceae</taxon>
        <taxon>Marinilabilia</taxon>
    </lineage>
</organism>
<dbReference type="AlphaFoldDB" id="A0A2U2B9Y5"/>
<proteinExistence type="predicted"/>
<sequence>MKYLLLLSLILVFSCRNTNTQKQDAKNNETNSVEMAPENAMKFIVTIEGMTCTGCEQTIQNSVKTVDGVINIKANHKKGMASITTDPGQTDTTLIKQKIEEAGYHITSISQKN</sequence>
<dbReference type="CDD" id="cd00371">
    <property type="entry name" value="HMA"/>
    <property type="match status" value="1"/>
</dbReference>
<dbReference type="OrthoDB" id="9813965at2"/>
<dbReference type="RefSeq" id="WP_109263979.1">
    <property type="nucleotide sequence ID" value="NZ_QEWP01000005.1"/>
</dbReference>
<gene>
    <name evidence="3" type="ORF">DDZ16_08280</name>
</gene>
<dbReference type="EMBL" id="QEWP01000005">
    <property type="protein sequence ID" value="PWD99878.1"/>
    <property type="molecule type" value="Genomic_DNA"/>
</dbReference>
<evidence type="ECO:0000313" key="3">
    <source>
        <dbReference type="EMBL" id="PWD99878.1"/>
    </source>
</evidence>
<dbReference type="Gene3D" id="3.30.70.100">
    <property type="match status" value="1"/>
</dbReference>
<accession>A0A2U2B9Y5</accession>
<dbReference type="FunFam" id="3.30.70.100:FF:000001">
    <property type="entry name" value="ATPase copper transporting beta"/>
    <property type="match status" value="1"/>
</dbReference>
<keyword evidence="1" id="KW-0479">Metal-binding</keyword>
<protein>
    <recommendedName>
        <fullName evidence="2">HMA domain-containing protein</fullName>
    </recommendedName>
</protein>
<dbReference type="Pfam" id="PF00403">
    <property type="entry name" value="HMA"/>
    <property type="match status" value="1"/>
</dbReference>
<evidence type="ECO:0000313" key="4">
    <source>
        <dbReference type="Proteomes" id="UP000244956"/>
    </source>
</evidence>
<reference evidence="3 4" key="1">
    <citation type="submission" date="2018-05" db="EMBL/GenBank/DDBJ databases">
        <title>Marinilabilia rubrum sp. nov., isolated from saltern sediment.</title>
        <authorList>
            <person name="Zhang R."/>
        </authorList>
    </citation>
    <scope>NUCLEOTIDE SEQUENCE [LARGE SCALE GENOMIC DNA]</scope>
    <source>
        <strain evidence="3 4">WTE16</strain>
    </source>
</reference>
<evidence type="ECO:0000259" key="2">
    <source>
        <dbReference type="PROSITE" id="PS50846"/>
    </source>
</evidence>
<dbReference type="InterPro" id="IPR006121">
    <property type="entry name" value="HMA_dom"/>
</dbReference>
<keyword evidence="4" id="KW-1185">Reference proteome</keyword>
<dbReference type="Proteomes" id="UP000244956">
    <property type="component" value="Unassembled WGS sequence"/>
</dbReference>
<comment type="caution">
    <text evidence="3">The sequence shown here is derived from an EMBL/GenBank/DDBJ whole genome shotgun (WGS) entry which is preliminary data.</text>
</comment>